<gene>
    <name evidence="3" type="ORF">THTE_1739</name>
</gene>
<feature type="region of interest" description="Disordered" evidence="1">
    <location>
        <begin position="169"/>
        <end position="191"/>
    </location>
</feature>
<dbReference type="EMBL" id="CP018477">
    <property type="protein sequence ID" value="ASV74341.1"/>
    <property type="molecule type" value="Genomic_DNA"/>
</dbReference>
<dbReference type="Proteomes" id="UP000215086">
    <property type="component" value="Chromosome"/>
</dbReference>
<evidence type="ECO:0000256" key="1">
    <source>
        <dbReference type="SAM" id="MobiDB-lite"/>
    </source>
</evidence>
<evidence type="ECO:0008006" key="5">
    <source>
        <dbReference type="Google" id="ProtNLM"/>
    </source>
</evidence>
<organism evidence="3 4">
    <name type="scientific">Thermogutta terrifontis</name>
    <dbReference type="NCBI Taxonomy" id="1331910"/>
    <lineage>
        <taxon>Bacteria</taxon>
        <taxon>Pseudomonadati</taxon>
        <taxon>Planctomycetota</taxon>
        <taxon>Planctomycetia</taxon>
        <taxon>Pirellulales</taxon>
        <taxon>Thermoguttaceae</taxon>
        <taxon>Thermogutta</taxon>
    </lineage>
</organism>
<accession>A0A286REG4</accession>
<sequence length="459" mass="49430">MMRRSISAAILLLVFSSTLMSSGALCAGNQEGSNAGDPSRNAVYSSPRAPQLDHVVLLLRNGHVIEGTLIATDDSYHVKVPHGEIYISRRDVVAVATTMRELYYQQRSRLFGQDPEPHLELAIWCAEHGLSEEARAELAEARRLAPNHPGLPLAARRVEMALLRQRESTSSTVQSSAHSIGTGPISQIAPNVPNTGTKAAISPRNTVSPVPDLGVLLRGLPEDAREDFVRVIQPILSHNCAAATCHGGPSVPPEARLFRLSPDRFALRGQTAQNLRTVLGWIDFNQPGASPILTKPLQPHGGMPGPVFSGTDMKQYRDLVDWVYRVTQQRTPPSPEELRPGESPASTALNGEPAAGINLDDVLPLRDNEVQPATFVQDLNARPNSVVVAGGAMSTKGSRPLQSGQNSDPPPGNSSSVLRFPVGQFLRQIDSPPVDVQFTFGDPSGNSEQERNAPSATLR</sequence>
<feature type="compositionally biased region" description="Low complexity" evidence="1">
    <location>
        <begin position="169"/>
        <end position="179"/>
    </location>
</feature>
<feature type="compositionally biased region" description="Polar residues" evidence="1">
    <location>
        <begin position="395"/>
        <end position="417"/>
    </location>
</feature>
<reference evidence="3 4" key="1">
    <citation type="journal article" name="Front. Microbiol.">
        <title>Sugar Metabolism of the First Thermophilic Planctomycete Thermogutta terrifontis: Comparative Genomic and Transcriptomic Approaches.</title>
        <authorList>
            <person name="Elcheninov A.G."/>
            <person name="Menzel P."/>
            <person name="Gudbergsdottir S.R."/>
            <person name="Slesarev A.I."/>
            <person name="Kadnikov V.V."/>
            <person name="Krogh A."/>
            <person name="Bonch-Osmolovskaya E.A."/>
            <person name="Peng X."/>
            <person name="Kublanov I.V."/>
        </authorList>
    </citation>
    <scope>NUCLEOTIDE SEQUENCE [LARGE SCALE GENOMIC DNA]</scope>
    <source>
        <strain evidence="3 4">R1</strain>
    </source>
</reference>
<evidence type="ECO:0000256" key="2">
    <source>
        <dbReference type="SAM" id="SignalP"/>
    </source>
</evidence>
<evidence type="ECO:0000313" key="3">
    <source>
        <dbReference type="EMBL" id="ASV74341.1"/>
    </source>
</evidence>
<dbReference type="OrthoDB" id="251278at2"/>
<protein>
    <recommendedName>
        <fullName evidence="5">Secreted protein</fullName>
    </recommendedName>
</protein>
<dbReference type="RefSeq" id="WP_157731856.1">
    <property type="nucleotide sequence ID" value="NZ_CP018477.1"/>
</dbReference>
<dbReference type="KEGG" id="ttf:THTE_1739"/>
<feature type="region of interest" description="Disordered" evidence="1">
    <location>
        <begin position="391"/>
        <end position="459"/>
    </location>
</feature>
<proteinExistence type="predicted"/>
<keyword evidence="2" id="KW-0732">Signal</keyword>
<dbReference type="AlphaFoldDB" id="A0A286REG4"/>
<feature type="compositionally biased region" description="Polar residues" evidence="1">
    <location>
        <begin position="444"/>
        <end position="459"/>
    </location>
</feature>
<feature type="signal peptide" evidence="2">
    <location>
        <begin position="1"/>
        <end position="26"/>
    </location>
</feature>
<evidence type="ECO:0000313" key="4">
    <source>
        <dbReference type="Proteomes" id="UP000215086"/>
    </source>
</evidence>
<feature type="chain" id="PRO_5012832146" description="Secreted protein" evidence="2">
    <location>
        <begin position="27"/>
        <end position="459"/>
    </location>
</feature>
<feature type="region of interest" description="Disordered" evidence="1">
    <location>
        <begin position="329"/>
        <end position="355"/>
    </location>
</feature>
<name>A0A286REG4_9BACT</name>
<keyword evidence="4" id="KW-1185">Reference proteome</keyword>